<evidence type="ECO:0000256" key="1">
    <source>
        <dbReference type="ARBA" id="ARBA00012513"/>
    </source>
</evidence>
<dbReference type="PRINTS" id="PR00019">
    <property type="entry name" value="LEURICHRPT"/>
</dbReference>
<dbReference type="Pfam" id="PF13855">
    <property type="entry name" value="LRR_8"/>
    <property type="match status" value="1"/>
</dbReference>
<dbReference type="InterPro" id="IPR003591">
    <property type="entry name" value="Leu-rich_rpt_typical-subtyp"/>
</dbReference>
<keyword evidence="5" id="KW-0677">Repeat</keyword>
<keyword evidence="7" id="KW-0418">Kinase</keyword>
<organism evidence="13 14">
    <name type="scientific">Crocosphaera watsonii WH 0005</name>
    <dbReference type="NCBI Taxonomy" id="423472"/>
    <lineage>
        <taxon>Bacteria</taxon>
        <taxon>Bacillati</taxon>
        <taxon>Cyanobacteriota</taxon>
        <taxon>Cyanophyceae</taxon>
        <taxon>Oscillatoriophycideae</taxon>
        <taxon>Chroococcales</taxon>
        <taxon>Aphanothecaceae</taxon>
        <taxon>Crocosphaera</taxon>
    </lineage>
</organism>
<evidence type="ECO:0000256" key="5">
    <source>
        <dbReference type="ARBA" id="ARBA00022737"/>
    </source>
</evidence>
<dbReference type="EC" id="2.7.11.1" evidence="1"/>
<dbReference type="Gene3D" id="3.80.10.10">
    <property type="entry name" value="Ribonuclease Inhibitor"/>
    <property type="match status" value="1"/>
</dbReference>
<dbReference type="PROSITE" id="PS51450">
    <property type="entry name" value="LRR"/>
    <property type="match status" value="3"/>
</dbReference>
<evidence type="ECO:0000256" key="4">
    <source>
        <dbReference type="ARBA" id="ARBA00022679"/>
    </source>
</evidence>
<evidence type="ECO:0000256" key="7">
    <source>
        <dbReference type="ARBA" id="ARBA00022777"/>
    </source>
</evidence>
<dbReference type="Gene3D" id="3.40.50.300">
    <property type="entry name" value="P-loop containing nucleotide triphosphate hydrolases"/>
    <property type="match status" value="1"/>
</dbReference>
<dbReference type="Pfam" id="PF25497">
    <property type="entry name" value="COR-B"/>
    <property type="match status" value="1"/>
</dbReference>
<dbReference type="Gene3D" id="1.10.10.2200">
    <property type="match status" value="1"/>
</dbReference>
<gene>
    <name evidence="13" type="ORF">CWATWH0005_5558</name>
</gene>
<dbReference type="InterPro" id="IPR032675">
    <property type="entry name" value="LRR_dom_sf"/>
</dbReference>
<reference evidence="13 14" key="2">
    <citation type="submission" date="2013-09" db="EMBL/GenBank/DDBJ databases">
        <title>Whole genome comparison of six Crocosphaera watsonii strains with differing phenotypes.</title>
        <authorList>
            <person name="Bench S.R."/>
            <person name="Heller P."/>
            <person name="Frank I."/>
            <person name="Arciniega M."/>
            <person name="Shilova I.N."/>
            <person name="Zehr J.P."/>
        </authorList>
    </citation>
    <scope>NUCLEOTIDE SEQUENCE [LARGE SCALE GENOMIC DNA]</scope>
    <source>
        <strain evidence="13 14">WH 0005</strain>
    </source>
</reference>
<name>T2IUI7_CROWT</name>
<keyword evidence="2" id="KW-0723">Serine/threonine-protein kinase</keyword>
<dbReference type="InterPro" id="IPR032171">
    <property type="entry name" value="COR-A"/>
</dbReference>
<dbReference type="PANTHER" id="PTHR48051">
    <property type="match status" value="1"/>
</dbReference>
<evidence type="ECO:0000313" key="14">
    <source>
        <dbReference type="Proteomes" id="UP000017981"/>
    </source>
</evidence>
<evidence type="ECO:0000259" key="12">
    <source>
        <dbReference type="PROSITE" id="PS51424"/>
    </source>
</evidence>
<dbReference type="PROSITE" id="PS51424">
    <property type="entry name" value="ROC"/>
    <property type="match status" value="1"/>
</dbReference>
<keyword evidence="6" id="KW-0547">Nucleotide-binding</keyword>
<dbReference type="Gene3D" id="1.10.10.10">
    <property type="entry name" value="Winged helix-like DNA-binding domain superfamily/Winged helix DNA-binding domain"/>
    <property type="match status" value="1"/>
</dbReference>
<keyword evidence="3" id="KW-0433">Leucine-rich repeat</keyword>
<dbReference type="SMART" id="SM00369">
    <property type="entry name" value="LRR_TYP"/>
    <property type="match status" value="3"/>
</dbReference>
<dbReference type="EMBL" id="CAQL01000632">
    <property type="protein sequence ID" value="CCQ56427.1"/>
    <property type="molecule type" value="Genomic_DNA"/>
</dbReference>
<evidence type="ECO:0000256" key="10">
    <source>
        <dbReference type="ARBA" id="ARBA00047899"/>
    </source>
</evidence>
<evidence type="ECO:0000256" key="11">
    <source>
        <dbReference type="ARBA" id="ARBA00048679"/>
    </source>
</evidence>
<dbReference type="Gene3D" id="3.30.310.200">
    <property type="match status" value="1"/>
</dbReference>
<comment type="catalytic activity">
    <reaction evidence="10">
        <text>L-threonyl-[protein] + ATP = O-phospho-L-threonyl-[protein] + ADP + H(+)</text>
        <dbReference type="Rhea" id="RHEA:46608"/>
        <dbReference type="Rhea" id="RHEA-COMP:11060"/>
        <dbReference type="Rhea" id="RHEA-COMP:11605"/>
        <dbReference type="ChEBI" id="CHEBI:15378"/>
        <dbReference type="ChEBI" id="CHEBI:30013"/>
        <dbReference type="ChEBI" id="CHEBI:30616"/>
        <dbReference type="ChEBI" id="CHEBI:61977"/>
        <dbReference type="ChEBI" id="CHEBI:456216"/>
        <dbReference type="EC" id="2.7.11.1"/>
    </reaction>
</comment>
<dbReference type="GO" id="GO:0004674">
    <property type="term" value="F:protein serine/threonine kinase activity"/>
    <property type="evidence" value="ECO:0007669"/>
    <property type="project" value="UniProtKB-KW"/>
</dbReference>
<evidence type="ECO:0000256" key="8">
    <source>
        <dbReference type="ARBA" id="ARBA00022840"/>
    </source>
</evidence>
<evidence type="ECO:0000313" key="13">
    <source>
        <dbReference type="EMBL" id="CCQ56427.1"/>
    </source>
</evidence>
<dbReference type="InterPro" id="IPR050216">
    <property type="entry name" value="LRR_domain-containing"/>
</dbReference>
<keyword evidence="8" id="KW-0067">ATP-binding</keyword>
<accession>T2IUI7</accession>
<evidence type="ECO:0000256" key="9">
    <source>
        <dbReference type="ARBA" id="ARBA00023134"/>
    </source>
</evidence>
<comment type="caution">
    <text evidence="13">The sequence shown here is derived from an EMBL/GenBank/DDBJ whole genome shotgun (WGS) entry which is preliminary data.</text>
</comment>
<dbReference type="Proteomes" id="UP000017981">
    <property type="component" value="Unassembled WGS sequence"/>
</dbReference>
<comment type="catalytic activity">
    <reaction evidence="11">
        <text>L-seryl-[protein] + ATP = O-phospho-L-seryl-[protein] + ADP + H(+)</text>
        <dbReference type="Rhea" id="RHEA:17989"/>
        <dbReference type="Rhea" id="RHEA-COMP:9863"/>
        <dbReference type="Rhea" id="RHEA-COMP:11604"/>
        <dbReference type="ChEBI" id="CHEBI:15378"/>
        <dbReference type="ChEBI" id="CHEBI:29999"/>
        <dbReference type="ChEBI" id="CHEBI:30616"/>
        <dbReference type="ChEBI" id="CHEBI:83421"/>
        <dbReference type="ChEBI" id="CHEBI:456216"/>
        <dbReference type="EC" id="2.7.11.1"/>
    </reaction>
</comment>
<dbReference type="PRINTS" id="PR00449">
    <property type="entry name" value="RASTRNSFRMNG"/>
</dbReference>
<dbReference type="GO" id="GO:0005737">
    <property type="term" value="C:cytoplasm"/>
    <property type="evidence" value="ECO:0007669"/>
    <property type="project" value="TreeGrafter"/>
</dbReference>
<dbReference type="InterPro" id="IPR027417">
    <property type="entry name" value="P-loop_NTPase"/>
</dbReference>
<dbReference type="Pfam" id="PF08477">
    <property type="entry name" value="Roc"/>
    <property type="match status" value="1"/>
</dbReference>
<dbReference type="AlphaFoldDB" id="T2IUI7"/>
<dbReference type="Pfam" id="PF16095">
    <property type="entry name" value="COR-A"/>
    <property type="match status" value="1"/>
</dbReference>
<dbReference type="SUPFAM" id="SSF52075">
    <property type="entry name" value="Outer arm dynein light chain 1"/>
    <property type="match status" value="1"/>
</dbReference>
<evidence type="ECO:0000256" key="2">
    <source>
        <dbReference type="ARBA" id="ARBA00022527"/>
    </source>
</evidence>
<feature type="domain" description="Roc" evidence="12">
    <location>
        <begin position="146"/>
        <end position="314"/>
    </location>
</feature>
<reference evidence="13 14" key="1">
    <citation type="submission" date="2013-01" db="EMBL/GenBank/DDBJ databases">
        <authorList>
            <person name="Bench S."/>
        </authorList>
    </citation>
    <scope>NUCLEOTIDE SEQUENCE [LARGE SCALE GENOMIC DNA]</scope>
    <source>
        <strain evidence="13 14">WH 0005</strain>
    </source>
</reference>
<dbReference type="InterPro" id="IPR020859">
    <property type="entry name" value="ROC"/>
</dbReference>
<dbReference type="InterPro" id="IPR001611">
    <property type="entry name" value="Leu-rich_rpt"/>
</dbReference>
<dbReference type="PANTHER" id="PTHR48051:SF1">
    <property type="entry name" value="RAS SUPPRESSOR PROTEIN 1"/>
    <property type="match status" value="1"/>
</dbReference>
<protein>
    <recommendedName>
        <fullName evidence="1">non-specific serine/threonine protein kinase</fullName>
        <ecNumber evidence="1">2.7.11.1</ecNumber>
    </recommendedName>
</protein>
<proteinExistence type="predicted"/>
<keyword evidence="4" id="KW-0808">Transferase</keyword>
<dbReference type="InterPro" id="IPR036388">
    <property type="entry name" value="WH-like_DNA-bd_sf"/>
</dbReference>
<dbReference type="InterPro" id="IPR057263">
    <property type="entry name" value="COR-B"/>
</dbReference>
<keyword evidence="9" id="KW-0342">GTP-binding</keyword>
<evidence type="ECO:0000256" key="6">
    <source>
        <dbReference type="ARBA" id="ARBA00022741"/>
    </source>
</evidence>
<dbReference type="SUPFAM" id="SSF52540">
    <property type="entry name" value="P-loop containing nucleoside triphosphate hydrolases"/>
    <property type="match status" value="1"/>
</dbReference>
<dbReference type="GO" id="GO:0005524">
    <property type="term" value="F:ATP binding"/>
    <property type="evidence" value="ECO:0007669"/>
    <property type="project" value="UniProtKB-KW"/>
</dbReference>
<sequence length="761" mass="88324">MRNNQLTNIPPEIGQLTNLTSLSVSFKELTEFPSDVIKLNQLTELDLSDNHLTSIPPEIGQLLNLYTLDLSGNKLTNLPKEISNLYNLRNLELRDNQFTKLPPEIGLLRVTKLTYGKNPLQSPPTSIRKKGVAAIRNYLKQQLEQEIEHLYEAKLLIVGEGGAGKTTLAQKIKDNNYQLKTDEESTEGIDVIQWYFPLDNGKKFRVNIWDFGGQEIYHETHQFFLTERSLYTLVADTRKEDTDFYYWLNVVELLSNSSPILLIKNEKQERKRDINERQLRGEFTNFKETLATNFATNRGLQEILNKIQHYISNLPHIGEELPAYWVKVREVLEKDPRDYISLDEYLKICKDKGFKELEDMLVLSGYFHELGVFLHFQDDDILKKTIILNTAWGTDAVYNVLDNETVRENLGKFDRNDLKNIWNEEKYITMRSELLKLMMNFKLCYEIPSQPGNYIAPQLLSAEQTEYNWDEDNNLLLRYEYEFMPKGILTRFIVETHAIIENETCVWKTGVVLNKDGARAEIIERYRYHKGEIRIRVSGNRKRDLLTTVRHELGKIHDSYERLKYETLVPCNCSKCKGSQSPHFYLWDVLNKFIDDQRPEIQCIKSYDMVNVQGLVNDIVKRDLNPSRNKEESEMSNSGKYSIKADVVNITETNLGEVIGKKYASDPSIKNALDEIINKLTELNNKYPNVSETTATEIINAEFRDIQKNQPEKWEIIKQIFNGKRWLNGGKTALIKIGEHYSENNVFCKAVVGFGEGFTDS</sequence>
<evidence type="ECO:0000256" key="3">
    <source>
        <dbReference type="ARBA" id="ARBA00022614"/>
    </source>
</evidence>